<dbReference type="InterPro" id="IPR000744">
    <property type="entry name" value="NSF_attach"/>
</dbReference>
<keyword evidence="4" id="KW-0931">ER-Golgi transport</keyword>
<dbReference type="Proteomes" id="UP000267096">
    <property type="component" value="Unassembled WGS sequence"/>
</dbReference>
<sequence length="125" mass="14117">MHLSCGNLFHAAKCREEAAMLSKDMGDMDGAKKYMELAADGYAESGSSDTSAMALNKAASFLENTDPEKAIQVYNKALTMVQQTDRIRMAEEFLNRLTRLYLKLEKYSDAIRTLDDQVDKYMDLK</sequence>
<dbReference type="GO" id="GO:0016192">
    <property type="term" value="P:vesicle-mediated transport"/>
    <property type="evidence" value="ECO:0007669"/>
    <property type="project" value="UniProtKB-KW"/>
</dbReference>
<comment type="similarity">
    <text evidence="2">Belongs to the SNAP family.</text>
</comment>
<comment type="subcellular location">
    <subcellularLocation>
        <location evidence="1">Membrane</location>
        <topology evidence="1">Peripheral membrane protein</topology>
    </subcellularLocation>
</comment>
<evidence type="ECO:0000313" key="9">
    <source>
        <dbReference type="EMBL" id="VDK29280.1"/>
    </source>
</evidence>
<dbReference type="InterPro" id="IPR011990">
    <property type="entry name" value="TPR-like_helical_dom_sf"/>
</dbReference>
<evidence type="ECO:0000256" key="2">
    <source>
        <dbReference type="ARBA" id="ARBA00010050"/>
    </source>
</evidence>
<organism evidence="11">
    <name type="scientific">Anisakis simplex</name>
    <name type="common">Herring worm</name>
    <dbReference type="NCBI Taxonomy" id="6269"/>
    <lineage>
        <taxon>Eukaryota</taxon>
        <taxon>Metazoa</taxon>
        <taxon>Ecdysozoa</taxon>
        <taxon>Nematoda</taxon>
        <taxon>Chromadorea</taxon>
        <taxon>Rhabditida</taxon>
        <taxon>Spirurina</taxon>
        <taxon>Ascaridomorpha</taxon>
        <taxon>Ascaridoidea</taxon>
        <taxon>Anisakidae</taxon>
        <taxon>Anisakis</taxon>
        <taxon>Anisakis simplex complex</taxon>
    </lineage>
</organism>
<keyword evidence="3" id="KW-0813">Transport</keyword>
<dbReference type="WBParaSite" id="ASIM_0000770101-mRNA-1">
    <property type="protein sequence ID" value="ASIM_0000770101-mRNA-1"/>
    <property type="gene ID" value="ASIM_0000770101"/>
</dbReference>
<dbReference type="PANTHER" id="PTHR13768">
    <property type="entry name" value="SOLUBLE NSF ATTACHMENT PROTEIN SNAP"/>
    <property type="match status" value="1"/>
</dbReference>
<name>A0A0M3JJ83_ANISI</name>
<dbReference type="OrthoDB" id="26569at2759"/>
<dbReference type="GO" id="GO:0005774">
    <property type="term" value="C:vacuolar membrane"/>
    <property type="evidence" value="ECO:0007669"/>
    <property type="project" value="TreeGrafter"/>
</dbReference>
<evidence type="ECO:0000313" key="11">
    <source>
        <dbReference type="WBParaSite" id="ASIM_0000770101-mRNA-1"/>
    </source>
</evidence>
<evidence type="ECO:0000256" key="8">
    <source>
        <dbReference type="ARBA" id="ARBA00042485"/>
    </source>
</evidence>
<evidence type="ECO:0000256" key="7">
    <source>
        <dbReference type="ARBA" id="ARBA00040047"/>
    </source>
</evidence>
<dbReference type="Pfam" id="PF14938">
    <property type="entry name" value="SNAP"/>
    <property type="match status" value="1"/>
</dbReference>
<dbReference type="GO" id="GO:0031201">
    <property type="term" value="C:SNARE complex"/>
    <property type="evidence" value="ECO:0007669"/>
    <property type="project" value="TreeGrafter"/>
</dbReference>
<gene>
    <name evidence="9" type="ORF">ASIM_LOCUS7473</name>
</gene>
<dbReference type="GO" id="GO:0019905">
    <property type="term" value="F:syntaxin binding"/>
    <property type="evidence" value="ECO:0007669"/>
    <property type="project" value="TreeGrafter"/>
</dbReference>
<dbReference type="GO" id="GO:0006886">
    <property type="term" value="P:intracellular protein transport"/>
    <property type="evidence" value="ECO:0007669"/>
    <property type="project" value="InterPro"/>
</dbReference>
<evidence type="ECO:0000313" key="10">
    <source>
        <dbReference type="Proteomes" id="UP000267096"/>
    </source>
</evidence>
<evidence type="ECO:0000256" key="4">
    <source>
        <dbReference type="ARBA" id="ARBA00022892"/>
    </source>
</evidence>
<evidence type="ECO:0000256" key="3">
    <source>
        <dbReference type="ARBA" id="ARBA00022448"/>
    </source>
</evidence>
<evidence type="ECO:0000256" key="1">
    <source>
        <dbReference type="ARBA" id="ARBA00004170"/>
    </source>
</evidence>
<dbReference type="AlphaFoldDB" id="A0A0M3JJ83"/>
<keyword evidence="6" id="KW-0472">Membrane</keyword>
<accession>A0A0M3JJ83</accession>
<dbReference type="Gene3D" id="1.25.40.10">
    <property type="entry name" value="Tetratricopeptide repeat domain"/>
    <property type="match status" value="1"/>
</dbReference>
<proteinExistence type="inferred from homology"/>
<keyword evidence="5" id="KW-0653">Protein transport</keyword>
<evidence type="ECO:0000256" key="6">
    <source>
        <dbReference type="ARBA" id="ARBA00023136"/>
    </source>
</evidence>
<evidence type="ECO:0000256" key="5">
    <source>
        <dbReference type="ARBA" id="ARBA00022927"/>
    </source>
</evidence>
<dbReference type="GO" id="GO:0005483">
    <property type="term" value="F:soluble NSF attachment protein activity"/>
    <property type="evidence" value="ECO:0007669"/>
    <property type="project" value="TreeGrafter"/>
</dbReference>
<protein>
    <recommendedName>
        <fullName evidence="7">Gamma-soluble NSF attachment protein</fullName>
    </recommendedName>
    <alternativeName>
        <fullName evidence="8">N-ethylmaleimide-sensitive factor attachment protein gamma</fullName>
    </alternativeName>
</protein>
<reference evidence="11" key="1">
    <citation type="submission" date="2017-02" db="UniProtKB">
        <authorList>
            <consortium name="WormBaseParasite"/>
        </authorList>
    </citation>
    <scope>IDENTIFICATION</scope>
</reference>
<dbReference type="SUPFAM" id="SSF48452">
    <property type="entry name" value="TPR-like"/>
    <property type="match status" value="1"/>
</dbReference>
<dbReference type="PANTHER" id="PTHR13768:SF2">
    <property type="entry name" value="GAMMA-SOLUBLE NSF ATTACHMENT PROTEIN"/>
    <property type="match status" value="1"/>
</dbReference>
<reference evidence="9 10" key="2">
    <citation type="submission" date="2018-11" db="EMBL/GenBank/DDBJ databases">
        <authorList>
            <consortium name="Pathogen Informatics"/>
        </authorList>
    </citation>
    <scope>NUCLEOTIDE SEQUENCE [LARGE SCALE GENOMIC DNA]</scope>
</reference>
<dbReference type="EMBL" id="UYRR01018119">
    <property type="protein sequence ID" value="VDK29280.1"/>
    <property type="molecule type" value="Genomic_DNA"/>
</dbReference>
<keyword evidence="10" id="KW-1185">Reference proteome</keyword>